<proteinExistence type="predicted"/>
<gene>
    <name evidence="1" type="primary">266</name>
    <name evidence="1" type="ORF">SEA_BLUEEYEDBEAUTY_266</name>
</gene>
<evidence type="ECO:0000313" key="1">
    <source>
        <dbReference type="EMBL" id="AXH49373.1"/>
    </source>
</evidence>
<sequence length="61" mass="6877">MRQTVKYARVRAIQDPDRTKDNPGIHYGDNAAGAFRLPLDAWLSLFFNTRTTRGAIVRAGE</sequence>
<reference evidence="1 2" key="1">
    <citation type="submission" date="2018-06" db="EMBL/GenBank/DDBJ databases">
        <authorList>
            <person name="Luttrell C.E."/>
            <person name="Myers K.N."/>
            <person name="Simpson A.N."/>
            <person name="Sulollari A."/>
            <person name="Suri N."/>
            <person name="Nayek S."/>
            <person name="Bhuiyan S."/>
            <person name="Smith B.R."/>
            <person name="Hughes L.E."/>
            <person name="Garlena R.A."/>
            <person name="Russell D.A."/>
            <person name="Pope W.H."/>
            <person name="Jacobs-Sera D."/>
            <person name="Hatfull G.F."/>
        </authorList>
    </citation>
    <scope>NUCLEOTIDE SEQUENCE [LARGE SCALE GENOMIC DNA]</scope>
</reference>
<evidence type="ECO:0000313" key="2">
    <source>
        <dbReference type="Proteomes" id="UP000258408"/>
    </source>
</evidence>
<dbReference type="Proteomes" id="UP000258408">
    <property type="component" value="Segment"/>
</dbReference>
<keyword evidence="2" id="KW-1185">Reference proteome</keyword>
<dbReference type="RefSeq" id="YP_009839427.1">
    <property type="nucleotide sequence ID" value="NC_048720.1"/>
</dbReference>
<protein>
    <submittedName>
        <fullName evidence="1">Uncharacterized protein</fullName>
    </submittedName>
</protein>
<dbReference type="KEGG" id="vg:55600056"/>
<dbReference type="GeneID" id="55600056"/>
<accession>A0A345L271</accession>
<dbReference type="EMBL" id="MH536814">
    <property type="protein sequence ID" value="AXH49373.1"/>
    <property type="molecule type" value="Genomic_DNA"/>
</dbReference>
<name>A0A345L271_9CAUD</name>
<organism evidence="1 2">
    <name type="scientific">Streptomyces phage Blueeyedbeauty</name>
    <dbReference type="NCBI Taxonomy" id="2250336"/>
    <lineage>
        <taxon>Viruses</taxon>
        <taxon>Duplodnaviria</taxon>
        <taxon>Heunggongvirae</taxon>
        <taxon>Uroviricota</taxon>
        <taxon>Caudoviricetes</taxon>
        <taxon>Stanwilliamsviridae</taxon>
        <taxon>Loccivirinae</taxon>
        <taxon>Annadreamyvirus</taxon>
        <taxon>Annadreamyvirus blueeyedbeauty</taxon>
    </lineage>
</organism>